<keyword evidence="3 6" id="KW-0547">Nucleotide-binding</keyword>
<dbReference type="GO" id="GO:0004674">
    <property type="term" value="F:protein serine/threonine kinase activity"/>
    <property type="evidence" value="ECO:0007669"/>
    <property type="project" value="UniProtKB-KW"/>
</dbReference>
<dbReference type="GO" id="GO:0016020">
    <property type="term" value="C:membrane"/>
    <property type="evidence" value="ECO:0007669"/>
    <property type="project" value="UniProtKB-SubCell"/>
</dbReference>
<evidence type="ECO:0000259" key="9">
    <source>
        <dbReference type="PROSITE" id="PS50125"/>
    </source>
</evidence>
<dbReference type="RefSeq" id="WP_008665093.1">
    <property type="nucleotide sequence ID" value="NZ_ANOF01000055.1"/>
</dbReference>
<dbReference type="InterPro" id="IPR023393">
    <property type="entry name" value="START-like_dom_sf"/>
</dbReference>
<evidence type="ECO:0000256" key="5">
    <source>
        <dbReference type="ARBA" id="ARBA00022840"/>
    </source>
</evidence>
<dbReference type="SUPFAM" id="SSF56112">
    <property type="entry name" value="Protein kinase-like (PK-like)"/>
    <property type="match status" value="1"/>
</dbReference>
<dbReference type="Gene3D" id="3.30.200.20">
    <property type="entry name" value="Phosphorylase Kinase, domain 1"/>
    <property type="match status" value="1"/>
</dbReference>
<feature type="region of interest" description="Disordered" evidence="7">
    <location>
        <begin position="1173"/>
        <end position="1194"/>
    </location>
</feature>
<proteinExistence type="predicted"/>
<evidence type="ECO:0000256" key="7">
    <source>
        <dbReference type="SAM" id="MobiDB-lite"/>
    </source>
</evidence>
<dbReference type="Gene3D" id="3.30.530.20">
    <property type="match status" value="1"/>
</dbReference>
<feature type="binding site" evidence="6">
    <location>
        <position position="313"/>
    </location>
    <ligand>
        <name>ATP</name>
        <dbReference type="ChEBI" id="CHEBI:30616"/>
    </ligand>
</feature>
<evidence type="ECO:0000256" key="3">
    <source>
        <dbReference type="ARBA" id="ARBA00022741"/>
    </source>
</evidence>
<evidence type="ECO:0000256" key="6">
    <source>
        <dbReference type="PROSITE-ProRule" id="PRU10141"/>
    </source>
</evidence>
<gene>
    <name evidence="10" type="ORF">RESH_01551</name>
</gene>
<dbReference type="GO" id="GO:0009190">
    <property type="term" value="P:cyclic nucleotide biosynthetic process"/>
    <property type="evidence" value="ECO:0007669"/>
    <property type="project" value="InterPro"/>
</dbReference>
<keyword evidence="2 10" id="KW-0808">Transferase</keyword>
<organism evidence="10 11">
    <name type="scientific">Rhodopirellula europaea SH398</name>
    <dbReference type="NCBI Taxonomy" id="1263868"/>
    <lineage>
        <taxon>Bacteria</taxon>
        <taxon>Pseudomonadati</taxon>
        <taxon>Planctomycetota</taxon>
        <taxon>Planctomycetia</taxon>
        <taxon>Pirellulales</taxon>
        <taxon>Pirellulaceae</taxon>
        <taxon>Rhodopirellula</taxon>
    </lineage>
</organism>
<dbReference type="EC" id="2.7.-.-" evidence="10"/>
<keyword evidence="4 10" id="KW-0418">Kinase</keyword>
<evidence type="ECO:0000313" key="11">
    <source>
        <dbReference type="Proteomes" id="UP000011996"/>
    </source>
</evidence>
<dbReference type="InterPro" id="IPR001054">
    <property type="entry name" value="A/G_cyclase"/>
</dbReference>
<dbReference type="Proteomes" id="UP000011996">
    <property type="component" value="Unassembled WGS sequence"/>
</dbReference>
<dbReference type="EMBL" id="ANOF01000055">
    <property type="protein sequence ID" value="EMI27862.1"/>
    <property type="molecule type" value="Genomic_DNA"/>
</dbReference>
<dbReference type="SUPFAM" id="SSF55961">
    <property type="entry name" value="Bet v1-like"/>
    <property type="match status" value="1"/>
</dbReference>
<evidence type="ECO:0000256" key="2">
    <source>
        <dbReference type="ARBA" id="ARBA00022679"/>
    </source>
</evidence>
<dbReference type="CDD" id="cd14014">
    <property type="entry name" value="STKc_PknB_like"/>
    <property type="match status" value="1"/>
</dbReference>
<dbReference type="GO" id="GO:0004016">
    <property type="term" value="F:adenylate cyclase activity"/>
    <property type="evidence" value="ECO:0007669"/>
    <property type="project" value="UniProtKB-ARBA"/>
</dbReference>
<dbReference type="PROSITE" id="PS50011">
    <property type="entry name" value="PROTEIN_KINASE_DOM"/>
    <property type="match status" value="1"/>
</dbReference>
<sequence length="1194" mass="131961">MLSDATLDVQIASTPLRMISAGIDGEIVVDNGDFEWRVLNRATPDRIEQITLQSSLFPLVDHRCIRTAIPSHSDNGVLELKLGIPHGLDPITDRLSHRAAGLELLARLRISAQLVDSCAEAHRVGLYQGGFHASTILVSAAGEPSDVSIHVDFTGTRCTDGIEETDQSIEGDLHGLRDLLAWLLADIFDNKIPDNVSAHLRGRQRVILKQWLQNSDDHPAPSLGQWKSLFEPFADRAKEEASVDTTGVIQTPFIPIGTGSTSRWTKDSAGGNQVTEVPQQLGRFQIQELIGEGGMGSVYRAIDLSNNETIAIKVLRNAGKDIAHAIRRFRKEARLLGNVQNEHITQFIDVGEDAGLHYFAMEFVEGIDLKTWFAEQSELSESEALSIIADLSRALVDAHSQEVIHRDIKPENVLLKLRDDATSHADELLFTERPYSDFQLKLTDFGIARHINQSESMEVTQAGSVIGTPKYMSPEQCKSSDELGPTTDVYSIGITLFELLTGSVPYQADEFMKLAAMHCFDPVPSVQKRNAKISDASSRIVQRAMAKDPTQRYGDASQLLTDVLQLLRGDTADVQAHPRLPDGHLEKKLWQKTASWHLESEPSNLWPLVSNTERLNEAVGLPAVEYRTERDPELGLRKFGSFTLSGVKVSWEEHPFEWIEGQRMGILREFDSGPFKWFMSVVTLEPHPDGGTQLSHQIRIEPRNFMGRVLTTVEADWKGFRNLDKVYRRMDRSLRGKLTSTQGSDPFVSTPKMSKSREQRLIQRLSQVVEAGVRPEVADCLGRVVREWSAQELASLRPLVLADRWKIPSTEMIDACLIAADAGILNLQWEILCPICRVSAESTRQLAEIETHTHCEACDVDFQSNLAGAIEMVFQSHPEIREVNTGKYCIGGPEHSPHVVAQVRIEAGECLRLPIDLDAGDYLLRGPRLPNTQSVRVQSTSAPSTWDGSLTSFGSTRHIPKLRAGRQTITLHNDLDTLQVVRIERMIPRGDVVTAATASALPMFRKLFPHQRFAGNNPIVTETMTFLATSINDIDELYASLGESEAYAAIHGHQHNLEACIAGSGGTLVKTIGEKSLSSFATREDAIVAAERLRTEWLDSNLANISLGIGIHSGPTLVTTQNNQLDYFGSTVRAVAALPELAGDGTLLTEAIYSDRSLADCLKTLNHQIESVDLPGSPNTRTKRLDFSPSGTTS</sequence>
<dbReference type="PATRIC" id="fig|1263868.3.peg.1676"/>
<evidence type="ECO:0000313" key="10">
    <source>
        <dbReference type="EMBL" id="EMI27862.1"/>
    </source>
</evidence>
<comment type="subcellular location">
    <subcellularLocation>
        <location evidence="1">Membrane</location>
        <topology evidence="1">Single-pass membrane protein</topology>
    </subcellularLocation>
</comment>
<protein>
    <submittedName>
        <fullName evidence="10">Serine/threonine protein kinase</fullName>
        <ecNumber evidence="10">2.7.-.-</ecNumber>
    </submittedName>
</protein>
<dbReference type="InterPro" id="IPR045983">
    <property type="entry name" value="GUC-dom-containing_N"/>
</dbReference>
<dbReference type="PROSITE" id="PS00107">
    <property type="entry name" value="PROTEIN_KINASE_ATP"/>
    <property type="match status" value="1"/>
</dbReference>
<dbReference type="InterPro" id="IPR000719">
    <property type="entry name" value="Prot_kinase_dom"/>
</dbReference>
<name>M5SJG7_9BACT</name>
<dbReference type="PROSITE" id="PS50125">
    <property type="entry name" value="GUANYLATE_CYCLASE_2"/>
    <property type="match status" value="1"/>
</dbReference>
<dbReference type="InterPro" id="IPR008271">
    <property type="entry name" value="Ser/Thr_kinase_AS"/>
</dbReference>
<dbReference type="AlphaFoldDB" id="M5SJG7"/>
<dbReference type="SUPFAM" id="SSF55073">
    <property type="entry name" value="Nucleotide cyclase"/>
    <property type="match status" value="1"/>
</dbReference>
<dbReference type="SMART" id="SM00220">
    <property type="entry name" value="S_TKc"/>
    <property type="match status" value="1"/>
</dbReference>
<reference evidence="10 11" key="1">
    <citation type="journal article" date="2013" name="Mar. Genomics">
        <title>Expression of sulfatases in Rhodopirellula baltica and the diversity of sulfatases in the genus Rhodopirellula.</title>
        <authorList>
            <person name="Wegner C.E."/>
            <person name="Richter-Heitmann T."/>
            <person name="Klindworth A."/>
            <person name="Klockow C."/>
            <person name="Richter M."/>
            <person name="Achstetter T."/>
            <person name="Glockner F.O."/>
            <person name="Harder J."/>
        </authorList>
    </citation>
    <scope>NUCLEOTIDE SEQUENCE [LARGE SCALE GENOMIC DNA]</scope>
    <source>
        <strain evidence="10 11">SH398</strain>
    </source>
</reference>
<dbReference type="Gene3D" id="3.30.70.1230">
    <property type="entry name" value="Nucleotide cyclase"/>
    <property type="match status" value="1"/>
</dbReference>
<dbReference type="Gene3D" id="1.10.510.10">
    <property type="entry name" value="Transferase(Phosphotransferase) domain 1"/>
    <property type="match status" value="1"/>
</dbReference>
<dbReference type="PANTHER" id="PTHR43289">
    <property type="entry name" value="MITOGEN-ACTIVATED PROTEIN KINASE KINASE KINASE 20-RELATED"/>
    <property type="match status" value="1"/>
</dbReference>
<dbReference type="OrthoDB" id="6111975at2"/>
<keyword evidence="5 6" id="KW-0067">ATP-binding</keyword>
<feature type="domain" description="Guanylate cyclase" evidence="9">
    <location>
        <begin position="1025"/>
        <end position="1139"/>
    </location>
</feature>
<dbReference type="Pfam" id="PF19363">
    <property type="entry name" value="DUF5939"/>
    <property type="match status" value="1"/>
</dbReference>
<comment type="caution">
    <text evidence="10">The sequence shown here is derived from an EMBL/GenBank/DDBJ whole genome shotgun (WGS) entry which is preliminary data.</text>
</comment>
<keyword evidence="10" id="KW-0723">Serine/threonine-protein kinase</keyword>
<dbReference type="InterPro" id="IPR029787">
    <property type="entry name" value="Nucleotide_cyclase"/>
</dbReference>
<dbReference type="InterPro" id="IPR017441">
    <property type="entry name" value="Protein_kinase_ATP_BS"/>
</dbReference>
<evidence type="ECO:0000256" key="1">
    <source>
        <dbReference type="ARBA" id="ARBA00004167"/>
    </source>
</evidence>
<accession>M5SJG7</accession>
<dbReference type="STRING" id="1263868.RESH_01551"/>
<feature type="domain" description="Protein kinase" evidence="8">
    <location>
        <begin position="284"/>
        <end position="580"/>
    </location>
</feature>
<evidence type="ECO:0000256" key="4">
    <source>
        <dbReference type="ARBA" id="ARBA00022777"/>
    </source>
</evidence>
<dbReference type="CDD" id="cd07812">
    <property type="entry name" value="SRPBCC"/>
    <property type="match status" value="1"/>
</dbReference>
<dbReference type="InterPro" id="IPR011009">
    <property type="entry name" value="Kinase-like_dom_sf"/>
</dbReference>
<dbReference type="GO" id="GO:0005524">
    <property type="term" value="F:ATP binding"/>
    <property type="evidence" value="ECO:0007669"/>
    <property type="project" value="UniProtKB-UniRule"/>
</dbReference>
<dbReference type="GO" id="GO:0035556">
    <property type="term" value="P:intracellular signal transduction"/>
    <property type="evidence" value="ECO:0007669"/>
    <property type="project" value="InterPro"/>
</dbReference>
<evidence type="ECO:0000259" key="8">
    <source>
        <dbReference type="PROSITE" id="PS50011"/>
    </source>
</evidence>
<dbReference type="Pfam" id="PF00069">
    <property type="entry name" value="Pkinase"/>
    <property type="match status" value="1"/>
</dbReference>
<dbReference type="PROSITE" id="PS00108">
    <property type="entry name" value="PROTEIN_KINASE_ST"/>
    <property type="match status" value="1"/>
</dbReference>
<dbReference type="PANTHER" id="PTHR43289:SF6">
    <property type="entry name" value="SERINE_THREONINE-PROTEIN KINASE NEKL-3"/>
    <property type="match status" value="1"/>
</dbReference>